<evidence type="ECO:0000313" key="1">
    <source>
        <dbReference type="EMBL" id="MCG6504695.1"/>
    </source>
</evidence>
<accession>A0ABS9NPS7</accession>
<dbReference type="RefSeq" id="WP_238748224.1">
    <property type="nucleotide sequence ID" value="NZ_JAKOOW010000033.1"/>
</dbReference>
<gene>
    <name evidence="1" type="ORF">MB824_09320</name>
</gene>
<organism evidence="1 2">
    <name type="scientific">Kingella pumchi</name>
    <dbReference type="NCBI Taxonomy" id="2779506"/>
    <lineage>
        <taxon>Bacteria</taxon>
        <taxon>Pseudomonadati</taxon>
        <taxon>Pseudomonadota</taxon>
        <taxon>Betaproteobacteria</taxon>
        <taxon>Neisseriales</taxon>
        <taxon>Neisseriaceae</taxon>
        <taxon>Kingella</taxon>
    </lineage>
</organism>
<dbReference type="Proteomes" id="UP001298424">
    <property type="component" value="Unassembled WGS sequence"/>
</dbReference>
<reference evidence="1 2" key="1">
    <citation type="submission" date="2022-02" db="EMBL/GenBank/DDBJ databases">
        <title>Genome sequence data of Kingella unionensis sp. nov. strain CICC 24913 (CCUG 75125).</title>
        <authorList>
            <person name="Xiao M."/>
        </authorList>
    </citation>
    <scope>NUCLEOTIDE SEQUENCE [LARGE SCALE GENOMIC DNA]</scope>
    <source>
        <strain evidence="1 2">CICC 24913</strain>
    </source>
</reference>
<evidence type="ECO:0000313" key="2">
    <source>
        <dbReference type="Proteomes" id="UP001298424"/>
    </source>
</evidence>
<proteinExistence type="predicted"/>
<name>A0ABS9NPS7_9NEIS</name>
<protein>
    <submittedName>
        <fullName evidence="1">Uncharacterized protein</fullName>
    </submittedName>
</protein>
<keyword evidence="2" id="KW-1185">Reference proteome</keyword>
<dbReference type="EMBL" id="JAKOOW010000033">
    <property type="protein sequence ID" value="MCG6504695.1"/>
    <property type="molecule type" value="Genomic_DNA"/>
</dbReference>
<comment type="caution">
    <text evidence="1">The sequence shown here is derived from an EMBL/GenBank/DDBJ whole genome shotgun (WGS) entry which is preliminary data.</text>
</comment>
<sequence>MEILQMNYGLFSADLPMVLGTEKLLMFRRKINRSEITKPYSVVGKVANYYKEIRIGDRDGVFQVFTEHPRLFPRAYTFWDGAGYGGIAGYIPRIDNDVFVSNPNDNFLQLRDDGWYLVIFNWRGDIRGELATAQDFYVYALTDSAVATDRYGLNVYRPDGSLLYHSGWDLMRVRHRPTVAELGGIPAPFRIDATWHRQEDQGQLLMYDFLSESAGVYVGENKLVSIGFCTSVEYRGRDSRVNDRGRAYFAPVLHQGRVRLSMCHAYTGINLPRNFYHFDTELVVSNPMGYNEIVVIDKPAV</sequence>